<evidence type="ECO:0000256" key="1">
    <source>
        <dbReference type="SAM" id="SignalP"/>
    </source>
</evidence>
<accession>A0ABY0LWN9</accession>
<evidence type="ECO:0000259" key="2">
    <source>
        <dbReference type="Pfam" id="PF09603"/>
    </source>
</evidence>
<feature type="domain" description="Fibrobacter succinogenes major paralogous" evidence="2">
    <location>
        <begin position="143"/>
        <end position="291"/>
    </location>
</feature>
<evidence type="ECO:0000313" key="3">
    <source>
        <dbReference type="EMBL" id="SCY74123.1"/>
    </source>
</evidence>
<feature type="signal peptide" evidence="1">
    <location>
        <begin position="1"/>
        <end position="23"/>
    </location>
</feature>
<sequence>MNYSIFTSSVLPAVFLLSVHYNAAALGSPRPTDNNIPYARELTSAIAAEAYLMVLCEYDANITVDGELLGEVAANQFKRFTIFPGQHMILVETKDGAMRWEGQLHTPENEQTLLKPQLAPSDVSVGIPGIFKDPADQKEYKTVKIGNLEWFAENYSRDILGNNAPNKKPANISSYGRLYKSNYVSPPNGWRIPTEDDYAKLLKMYANPYEALVGGKSGFKIVFAGIVDIDKYALGFDSLAAFWTATPGPEIKDLGGKKHPSTKFLIVNRAKGTVEMSHAYQSKFFSVRFVRDLK</sequence>
<proteinExistence type="predicted"/>
<dbReference type="Proteomes" id="UP000199307">
    <property type="component" value="Unassembled WGS sequence"/>
</dbReference>
<dbReference type="InterPro" id="IPR011871">
    <property type="entry name" value="Fib_succ_major"/>
</dbReference>
<name>A0ABY0LWN9_9FLAO</name>
<dbReference type="Pfam" id="PF09603">
    <property type="entry name" value="Fib_succ_major"/>
    <property type="match status" value="1"/>
</dbReference>
<feature type="chain" id="PRO_5046131283" evidence="1">
    <location>
        <begin position="24"/>
        <end position="294"/>
    </location>
</feature>
<protein>
    <submittedName>
        <fullName evidence="3">Major paralogous domain-containing protein</fullName>
    </submittedName>
</protein>
<dbReference type="NCBIfam" id="TIGR02145">
    <property type="entry name" value="Fib_succ_major"/>
    <property type="match status" value="1"/>
</dbReference>
<comment type="caution">
    <text evidence="3">The sequence shown here is derived from an EMBL/GenBank/DDBJ whole genome shotgun (WGS) entry which is preliminary data.</text>
</comment>
<keyword evidence="4" id="KW-1185">Reference proteome</keyword>
<keyword evidence="1" id="KW-0732">Signal</keyword>
<reference evidence="3 4" key="1">
    <citation type="submission" date="2016-10" db="EMBL/GenBank/DDBJ databases">
        <authorList>
            <person name="Varghese N."/>
            <person name="Submissions S."/>
        </authorList>
    </citation>
    <scope>NUCLEOTIDE SEQUENCE [LARGE SCALE GENOMIC DNA]</scope>
    <source>
        <strain evidence="3 4">CGMCC 1.6859</strain>
    </source>
</reference>
<dbReference type="EMBL" id="FMVC01000005">
    <property type="protein sequence ID" value="SCY74123.1"/>
    <property type="molecule type" value="Genomic_DNA"/>
</dbReference>
<evidence type="ECO:0000313" key="4">
    <source>
        <dbReference type="Proteomes" id="UP000199307"/>
    </source>
</evidence>
<organism evidence="3 4">
    <name type="scientific">Flavobacterium anhuiense</name>
    <dbReference type="NCBI Taxonomy" id="459526"/>
    <lineage>
        <taxon>Bacteria</taxon>
        <taxon>Pseudomonadati</taxon>
        <taxon>Bacteroidota</taxon>
        <taxon>Flavobacteriia</taxon>
        <taxon>Flavobacteriales</taxon>
        <taxon>Flavobacteriaceae</taxon>
        <taxon>Flavobacterium</taxon>
    </lineage>
</organism>
<gene>
    <name evidence="3" type="ORF">SAMN02927916_3130</name>
</gene>
<dbReference type="RefSeq" id="WP_091133801.1">
    <property type="nucleotide sequence ID" value="NZ_FMVC01000005.1"/>
</dbReference>